<dbReference type="EMBL" id="JACNJZ010000095">
    <property type="protein sequence ID" value="MBC8317640.1"/>
    <property type="molecule type" value="Genomic_DNA"/>
</dbReference>
<evidence type="ECO:0000313" key="1">
    <source>
        <dbReference type="EMBL" id="MBC8317640.1"/>
    </source>
</evidence>
<accession>A0A8J6NCU5</accession>
<protein>
    <submittedName>
        <fullName evidence="1">CooT family nickel-binding protein</fullName>
    </submittedName>
</protein>
<dbReference type="Pfam" id="PF10133">
    <property type="entry name" value="CooT"/>
    <property type="match status" value="1"/>
</dbReference>
<organism evidence="1 2">
    <name type="scientific">Candidatus Desulfobia pelagia</name>
    <dbReference type="NCBI Taxonomy" id="2841692"/>
    <lineage>
        <taxon>Bacteria</taxon>
        <taxon>Pseudomonadati</taxon>
        <taxon>Thermodesulfobacteriota</taxon>
        <taxon>Desulfobulbia</taxon>
        <taxon>Desulfobulbales</taxon>
        <taxon>Desulfobulbaceae</taxon>
        <taxon>Candidatus Desulfobia</taxon>
    </lineage>
</organism>
<proteinExistence type="predicted"/>
<dbReference type="Proteomes" id="UP000614424">
    <property type="component" value="Unassembled WGS sequence"/>
</dbReference>
<dbReference type="AlphaFoldDB" id="A0A8J6NCU5"/>
<dbReference type="InterPro" id="IPR019300">
    <property type="entry name" value="CooT"/>
</dbReference>
<gene>
    <name evidence="1" type="ORF">H8E41_07010</name>
</gene>
<name>A0A8J6NCU5_9BACT</name>
<sequence>MCQMSVVLEKNGEQKVIMENVTRLESIDGNISVSTLFEEPEVVHAAFVKTIDFSRGTVLLSSSDGAQ</sequence>
<comment type="caution">
    <text evidence="1">The sequence shown here is derived from an EMBL/GenBank/DDBJ whole genome shotgun (WGS) entry which is preliminary data.</text>
</comment>
<reference evidence="1 2" key="1">
    <citation type="submission" date="2020-08" db="EMBL/GenBank/DDBJ databases">
        <title>Bridging the membrane lipid divide: bacteria of the FCB group superphylum have the potential to synthesize archaeal ether lipids.</title>
        <authorList>
            <person name="Villanueva L."/>
            <person name="Von Meijenfeldt F.A.B."/>
            <person name="Westbye A.B."/>
            <person name="Yadav S."/>
            <person name="Hopmans E.C."/>
            <person name="Dutilh B.E."/>
            <person name="Sinninghe Damste J.S."/>
        </authorList>
    </citation>
    <scope>NUCLEOTIDE SEQUENCE [LARGE SCALE GENOMIC DNA]</scope>
    <source>
        <strain evidence="1">NIOZ-UU47</strain>
    </source>
</reference>
<evidence type="ECO:0000313" key="2">
    <source>
        <dbReference type="Proteomes" id="UP000614424"/>
    </source>
</evidence>